<evidence type="ECO:0000256" key="5">
    <source>
        <dbReference type="ARBA" id="ARBA00022833"/>
    </source>
</evidence>
<evidence type="ECO:0000256" key="7">
    <source>
        <dbReference type="SAM" id="MobiDB-lite"/>
    </source>
</evidence>
<feature type="domain" description="RING-type" evidence="8">
    <location>
        <begin position="123"/>
        <end position="164"/>
    </location>
</feature>
<keyword evidence="10" id="KW-1185">Reference proteome</keyword>
<feature type="region of interest" description="Disordered" evidence="7">
    <location>
        <begin position="171"/>
        <end position="197"/>
    </location>
</feature>
<accession>A0ABU6S2H0</accession>
<dbReference type="SUPFAM" id="SSF57850">
    <property type="entry name" value="RING/U-box"/>
    <property type="match status" value="1"/>
</dbReference>
<feature type="region of interest" description="Disordered" evidence="7">
    <location>
        <begin position="209"/>
        <end position="258"/>
    </location>
</feature>
<evidence type="ECO:0000313" key="10">
    <source>
        <dbReference type="Proteomes" id="UP001341840"/>
    </source>
</evidence>
<dbReference type="PANTHER" id="PTHR15710:SF132">
    <property type="entry name" value="E3 UBIQUITIN-PROTEIN LIGASE MPSR1"/>
    <property type="match status" value="1"/>
</dbReference>
<dbReference type="InterPro" id="IPR001841">
    <property type="entry name" value="Znf_RING"/>
</dbReference>
<gene>
    <name evidence="9" type="ORF">PIB30_001584</name>
</gene>
<dbReference type="InterPro" id="IPR013083">
    <property type="entry name" value="Znf_RING/FYVE/PHD"/>
</dbReference>
<dbReference type="Proteomes" id="UP001341840">
    <property type="component" value="Unassembled WGS sequence"/>
</dbReference>
<feature type="compositionally biased region" description="Basic and acidic residues" evidence="7">
    <location>
        <begin position="241"/>
        <end position="258"/>
    </location>
</feature>
<evidence type="ECO:0000259" key="8">
    <source>
        <dbReference type="PROSITE" id="PS50089"/>
    </source>
</evidence>
<evidence type="ECO:0000256" key="3">
    <source>
        <dbReference type="ARBA" id="ARBA00022723"/>
    </source>
</evidence>
<dbReference type="EMBL" id="JASCZI010060418">
    <property type="protein sequence ID" value="MED6130497.1"/>
    <property type="molecule type" value="Genomic_DNA"/>
</dbReference>
<feature type="compositionally biased region" description="Low complexity" evidence="7">
    <location>
        <begin position="223"/>
        <end position="236"/>
    </location>
</feature>
<keyword evidence="4 6" id="KW-0863">Zinc-finger</keyword>
<keyword evidence="5" id="KW-0862">Zinc</keyword>
<dbReference type="PANTHER" id="PTHR15710">
    <property type="entry name" value="E3 UBIQUITIN-PROTEIN LIGASE PRAJA"/>
    <property type="match status" value="1"/>
</dbReference>
<dbReference type="Gene3D" id="3.30.40.10">
    <property type="entry name" value="Zinc/RING finger domain, C3HC4 (zinc finger)"/>
    <property type="match status" value="1"/>
</dbReference>
<dbReference type="SMART" id="SM00184">
    <property type="entry name" value="RING"/>
    <property type="match status" value="1"/>
</dbReference>
<evidence type="ECO:0000256" key="2">
    <source>
        <dbReference type="ARBA" id="ARBA00012483"/>
    </source>
</evidence>
<keyword evidence="3" id="KW-0479">Metal-binding</keyword>
<feature type="compositionally biased region" description="Basic and acidic residues" evidence="7">
    <location>
        <begin position="187"/>
        <end position="197"/>
    </location>
</feature>
<evidence type="ECO:0000256" key="4">
    <source>
        <dbReference type="ARBA" id="ARBA00022771"/>
    </source>
</evidence>
<evidence type="ECO:0000256" key="6">
    <source>
        <dbReference type="PROSITE-ProRule" id="PRU00175"/>
    </source>
</evidence>
<feature type="region of interest" description="Disordered" evidence="7">
    <location>
        <begin position="36"/>
        <end position="57"/>
    </location>
</feature>
<protein>
    <recommendedName>
        <fullName evidence="2">RING-type E3 ubiquitin transferase</fullName>
        <ecNumber evidence="2">2.3.2.27</ecNumber>
    </recommendedName>
</protein>
<comment type="caution">
    <text evidence="9">The sequence shown here is derived from an EMBL/GenBank/DDBJ whole genome shotgun (WGS) entry which is preliminary data.</text>
</comment>
<sequence length="258" mass="28708">MASEPDVSEISSLFERLVRNRDMTLFLPFLFGFSDSQSHSSSQNDETGERTTDGPNRERIILVNPFTQSMVVIDGSSSLEALFREIAANNGGGKGGRPPATKESIEAMPSFEIKEGELVGGECVVCLEDFGVGALVKEMPCKHRFHPNCIEKWLGIHGSCPVCRYEMPVEEKDEGKKRESEEEQEENQERGDRERRRIGNGEVWVSFSFNRGISRRNSHDQDQGQGQNQDQNQDSSSGGGDDERNSDDSGRGDVEAEN</sequence>
<name>A0ABU6S2H0_9FABA</name>
<organism evidence="9 10">
    <name type="scientific">Stylosanthes scabra</name>
    <dbReference type="NCBI Taxonomy" id="79078"/>
    <lineage>
        <taxon>Eukaryota</taxon>
        <taxon>Viridiplantae</taxon>
        <taxon>Streptophyta</taxon>
        <taxon>Embryophyta</taxon>
        <taxon>Tracheophyta</taxon>
        <taxon>Spermatophyta</taxon>
        <taxon>Magnoliopsida</taxon>
        <taxon>eudicotyledons</taxon>
        <taxon>Gunneridae</taxon>
        <taxon>Pentapetalae</taxon>
        <taxon>rosids</taxon>
        <taxon>fabids</taxon>
        <taxon>Fabales</taxon>
        <taxon>Fabaceae</taxon>
        <taxon>Papilionoideae</taxon>
        <taxon>50 kb inversion clade</taxon>
        <taxon>dalbergioids sensu lato</taxon>
        <taxon>Dalbergieae</taxon>
        <taxon>Pterocarpus clade</taxon>
        <taxon>Stylosanthes</taxon>
    </lineage>
</organism>
<dbReference type="EC" id="2.3.2.27" evidence="2"/>
<dbReference type="Pfam" id="PF13639">
    <property type="entry name" value="zf-RING_2"/>
    <property type="match status" value="1"/>
</dbReference>
<comment type="catalytic activity">
    <reaction evidence="1">
        <text>S-ubiquitinyl-[E2 ubiquitin-conjugating enzyme]-L-cysteine + [acceptor protein]-L-lysine = [E2 ubiquitin-conjugating enzyme]-L-cysteine + N(6)-ubiquitinyl-[acceptor protein]-L-lysine.</text>
        <dbReference type="EC" id="2.3.2.27"/>
    </reaction>
</comment>
<dbReference type="PROSITE" id="PS50089">
    <property type="entry name" value="ZF_RING_2"/>
    <property type="match status" value="1"/>
</dbReference>
<evidence type="ECO:0000313" key="9">
    <source>
        <dbReference type="EMBL" id="MED6130497.1"/>
    </source>
</evidence>
<feature type="compositionally biased region" description="Basic and acidic residues" evidence="7">
    <location>
        <begin position="47"/>
        <end position="57"/>
    </location>
</feature>
<evidence type="ECO:0000256" key="1">
    <source>
        <dbReference type="ARBA" id="ARBA00000900"/>
    </source>
</evidence>
<proteinExistence type="predicted"/>
<feature type="compositionally biased region" description="Basic and acidic residues" evidence="7">
    <location>
        <begin position="171"/>
        <end position="180"/>
    </location>
</feature>
<reference evidence="9 10" key="1">
    <citation type="journal article" date="2023" name="Plants (Basel)">
        <title>Bridging the Gap: Combining Genomics and Transcriptomics Approaches to Understand Stylosanthes scabra, an Orphan Legume from the Brazilian Caatinga.</title>
        <authorList>
            <person name="Ferreira-Neto J.R.C."/>
            <person name="da Silva M.D."/>
            <person name="Binneck E."/>
            <person name="de Melo N.F."/>
            <person name="da Silva R.H."/>
            <person name="de Melo A.L.T.M."/>
            <person name="Pandolfi V."/>
            <person name="Bustamante F.O."/>
            <person name="Brasileiro-Vidal A.C."/>
            <person name="Benko-Iseppon A.M."/>
        </authorList>
    </citation>
    <scope>NUCLEOTIDE SEQUENCE [LARGE SCALE GENOMIC DNA]</scope>
    <source>
        <tissue evidence="9">Leaves</tissue>
    </source>
</reference>